<reference evidence="1" key="1">
    <citation type="submission" date="2022-01" db="EMBL/GenBank/DDBJ databases">
        <title>Genome sequence and assembly of Parabukholderia sp. RG36.</title>
        <authorList>
            <person name="Chhetri G."/>
        </authorList>
    </citation>
    <scope>NUCLEOTIDE SEQUENCE</scope>
    <source>
        <strain evidence="1">RG36</strain>
    </source>
</reference>
<protein>
    <recommendedName>
        <fullName evidence="3">Integrase</fullName>
    </recommendedName>
</protein>
<gene>
    <name evidence="1" type="ORF">L5014_35570</name>
</gene>
<dbReference type="AlphaFoldDB" id="A0A9X2A0S2"/>
<comment type="caution">
    <text evidence="1">The sequence shown here is derived from an EMBL/GenBank/DDBJ whole genome shotgun (WGS) entry which is preliminary data.</text>
</comment>
<name>A0A9X2A0S2_9BURK</name>
<evidence type="ECO:0000313" key="1">
    <source>
        <dbReference type="EMBL" id="MCG5078589.1"/>
    </source>
</evidence>
<dbReference type="EMBL" id="JAKLJA010000064">
    <property type="protein sequence ID" value="MCG5078589.1"/>
    <property type="molecule type" value="Genomic_DNA"/>
</dbReference>
<sequence length="599" mass="67681">MRLLATWIVWGPKGARSWSSLKKQFNLLRRIVVLCDNEGILASNLARFPKLLEKVPGLYPCAVDSQCALVTLDRLLRVREKIGFTLLDEAGISRLSKAFQDGKEDVEQTAYIPPRIWTYQVRRLRECLDDFLKHRQQVEDCFNFCVDAYAHNFGSLSCALGHEGARDSYRPFTLQRKGAGARNGRQFHGRFELTAQRFGIDTLLEKWVLPPNRKSIDIKSFTAYLTLVQSTGLSYIANFTLQRKEEAGALRADCLIWEEDPALGRIPVICGDTTKTDPDSDARWPTSPSVEVAVDAMTVVAKLRMRCAAANPKVNCSDDDQANPYLFQTAFEPWSAIPSGWSPYSTRPKVPSYQFLMQRYPRLFDPEQMKITEDDLVTARMFTPNLDKGGKFKVGETWPLAYHQLRRTGGINMFASGLLSDSSIQVIMKHLTLLQTLYYGQNYSRARFNEDFEGLTVAARYEVMAKQIETLVGERYVSPLGERRKQEIVVNLIGNKDFNALVKAGRKGEVSFRETRLGGCTKDGHCDYGGIESVARCAGGDGDKPCRDAIYDRTKQLSVERQLASIERRIEKAQPDSPRARALQAEAHGLRSYLDVIRN</sequence>
<keyword evidence="2" id="KW-1185">Reference proteome</keyword>
<accession>A0A9X2A0S2</accession>
<proteinExistence type="predicted"/>
<evidence type="ECO:0008006" key="3">
    <source>
        <dbReference type="Google" id="ProtNLM"/>
    </source>
</evidence>
<organism evidence="1 2">
    <name type="scientific">Paraburkholderia tagetis</name>
    <dbReference type="NCBI Taxonomy" id="2913261"/>
    <lineage>
        <taxon>Bacteria</taxon>
        <taxon>Pseudomonadati</taxon>
        <taxon>Pseudomonadota</taxon>
        <taxon>Betaproteobacteria</taxon>
        <taxon>Burkholderiales</taxon>
        <taxon>Burkholderiaceae</taxon>
        <taxon>Paraburkholderia</taxon>
    </lineage>
</organism>
<dbReference type="Proteomes" id="UP001139308">
    <property type="component" value="Unassembled WGS sequence"/>
</dbReference>
<dbReference type="RefSeq" id="WP_238468568.1">
    <property type="nucleotide sequence ID" value="NZ_JAKLJA010000064.1"/>
</dbReference>
<evidence type="ECO:0000313" key="2">
    <source>
        <dbReference type="Proteomes" id="UP001139308"/>
    </source>
</evidence>